<comment type="caution">
    <text evidence="2">The sequence shown here is derived from an EMBL/GenBank/DDBJ whole genome shotgun (WGS) entry which is preliminary data.</text>
</comment>
<keyword evidence="3" id="KW-1185">Reference proteome</keyword>
<organism evidence="2 3">
    <name type="scientific">Apilactobacillus xinyiensis</name>
    <dbReference type="NCBI Taxonomy" id="2841032"/>
    <lineage>
        <taxon>Bacteria</taxon>
        <taxon>Bacillati</taxon>
        <taxon>Bacillota</taxon>
        <taxon>Bacilli</taxon>
        <taxon>Lactobacillales</taxon>
        <taxon>Lactobacillaceae</taxon>
        <taxon>Apilactobacillus</taxon>
    </lineage>
</organism>
<keyword evidence="1" id="KW-0472">Membrane</keyword>
<feature type="transmembrane region" description="Helical" evidence="1">
    <location>
        <begin position="12"/>
        <end position="30"/>
    </location>
</feature>
<evidence type="ECO:0000313" key="2">
    <source>
        <dbReference type="EMBL" id="MCK8625082.1"/>
    </source>
</evidence>
<gene>
    <name evidence="2" type="ORF">LNP07_06090</name>
</gene>
<keyword evidence="1" id="KW-1133">Transmembrane helix</keyword>
<proteinExistence type="predicted"/>
<evidence type="ECO:0000313" key="3">
    <source>
        <dbReference type="Proteomes" id="UP001522905"/>
    </source>
</evidence>
<feature type="transmembrane region" description="Helical" evidence="1">
    <location>
        <begin position="42"/>
        <end position="70"/>
    </location>
</feature>
<dbReference type="RefSeq" id="WP_054658634.1">
    <property type="nucleotide sequence ID" value="NZ_BPLL01000033.1"/>
</dbReference>
<sequence length="110" mass="12712">MEWNSTQHFWLIMLSFLVALIPRFVPLAFFRTRKIPKWFNEWMNYVPIALFTSLVVKDLCITSTYTFSIADKLPELISAVIVFAIAYWTRSMAISVVVGLASVFLIAFII</sequence>
<dbReference type="Pfam" id="PF05437">
    <property type="entry name" value="AzlD"/>
    <property type="match status" value="1"/>
</dbReference>
<protein>
    <submittedName>
        <fullName evidence="2">AzlD domain-containing protein</fullName>
    </submittedName>
</protein>
<reference evidence="2 3" key="1">
    <citation type="submission" date="2021-11" db="EMBL/GenBank/DDBJ databases">
        <title>Comparative genomics of bee honey and flower isolates.</title>
        <authorList>
            <person name="Bechtner J.D."/>
            <person name="Gallus M.K."/>
            <person name="Ehrmann M."/>
        </authorList>
    </citation>
    <scope>NUCLEOTIDE SEQUENCE [LARGE SCALE GENOMIC DNA]</scope>
    <source>
        <strain evidence="2 3">M161</strain>
    </source>
</reference>
<name>A0ABT0I2Z6_9LACO</name>
<evidence type="ECO:0000256" key="1">
    <source>
        <dbReference type="SAM" id="Phobius"/>
    </source>
</evidence>
<accession>A0ABT0I2Z6</accession>
<dbReference type="Proteomes" id="UP001522905">
    <property type="component" value="Unassembled WGS sequence"/>
</dbReference>
<dbReference type="InterPro" id="IPR008407">
    <property type="entry name" value="Brnchd-chn_aa_trnsp_AzlD"/>
</dbReference>
<dbReference type="EMBL" id="JAJIAO010000007">
    <property type="protein sequence ID" value="MCK8625082.1"/>
    <property type="molecule type" value="Genomic_DNA"/>
</dbReference>
<feature type="transmembrane region" description="Helical" evidence="1">
    <location>
        <begin position="76"/>
        <end position="109"/>
    </location>
</feature>
<keyword evidence="1" id="KW-0812">Transmembrane</keyword>